<dbReference type="KEGG" id="mhey:H2LOC_008805"/>
<dbReference type="PANTHER" id="PTHR34001:SF3">
    <property type="entry name" value="BLL7405 PROTEIN"/>
    <property type="match status" value="1"/>
</dbReference>
<reference evidence="8 9" key="1">
    <citation type="submission" date="2019-11" db="EMBL/GenBank/DDBJ databases">
        <title>The genome sequence of Methylocystis heyeri.</title>
        <authorList>
            <person name="Oshkin I.Y."/>
            <person name="Miroshnikov K."/>
            <person name="Dedysh S.N."/>
        </authorList>
    </citation>
    <scope>NUCLEOTIDE SEQUENCE [LARGE SCALE GENOMIC DNA]</scope>
    <source>
        <strain evidence="8 9">H2</strain>
    </source>
</reference>
<gene>
    <name evidence="8" type="ORF">H2LOC_008805</name>
</gene>
<dbReference type="PANTHER" id="PTHR34001">
    <property type="entry name" value="BLL7405 PROTEIN"/>
    <property type="match status" value="1"/>
</dbReference>
<dbReference type="InterPro" id="IPR051692">
    <property type="entry name" value="OMP-like"/>
</dbReference>
<evidence type="ECO:0000256" key="3">
    <source>
        <dbReference type="ARBA" id="ARBA00023136"/>
    </source>
</evidence>
<dbReference type="RefSeq" id="WP_136496067.1">
    <property type="nucleotide sequence ID" value="NZ_CP046052.1"/>
</dbReference>
<dbReference type="InterPro" id="IPR011250">
    <property type="entry name" value="OMP/PagP_B-barrel"/>
</dbReference>
<accession>A0A6B8KBK9</accession>
<organism evidence="8 9">
    <name type="scientific">Methylocystis heyeri</name>
    <dbReference type="NCBI Taxonomy" id="391905"/>
    <lineage>
        <taxon>Bacteria</taxon>
        <taxon>Pseudomonadati</taxon>
        <taxon>Pseudomonadota</taxon>
        <taxon>Alphaproteobacteria</taxon>
        <taxon>Hyphomicrobiales</taxon>
        <taxon>Methylocystaceae</taxon>
        <taxon>Methylocystis</taxon>
    </lineage>
</organism>
<dbReference type="InterPro" id="IPR027385">
    <property type="entry name" value="Beta-barrel_OMP"/>
</dbReference>
<sequence length="257" mass="27248">MKKTLLGATVVALALAAAPALAADLPLRKEAPAYAPPPPVLTWNGFYAGVNIGGGWSANNNNNNWGWANNNTASGVVGGGQVGYNFQWNSFLLGVETDFQGTSISRDNNNAALFLFGSASPFGSPFIPGASFGAGAGFLPSSESLPWFGTVRGRLGYLVTPTLLIYGTGGFAYGEVNAGWISNTRTGWSAGGGVEWMFMPNWSAKIEYLYTDLSSGGTTGGWGWNYGYHIHPQFNTVRLGVNWHFNFGGNQPVLAKF</sequence>
<comment type="subcellular location">
    <subcellularLocation>
        <location evidence="1">Cell outer membrane</location>
    </subcellularLocation>
</comment>
<protein>
    <submittedName>
        <fullName evidence="8">Outer membrane beta-barrel protein</fullName>
    </submittedName>
</protein>
<feature type="chain" id="PRO_5025650754" evidence="6">
    <location>
        <begin position="23"/>
        <end position="257"/>
    </location>
</feature>
<evidence type="ECO:0000256" key="6">
    <source>
        <dbReference type="SAM" id="SignalP"/>
    </source>
</evidence>
<dbReference type="GO" id="GO:0009279">
    <property type="term" value="C:cell outer membrane"/>
    <property type="evidence" value="ECO:0007669"/>
    <property type="project" value="UniProtKB-SubCell"/>
</dbReference>
<dbReference type="SUPFAM" id="SSF56925">
    <property type="entry name" value="OMPA-like"/>
    <property type="match status" value="1"/>
</dbReference>
<evidence type="ECO:0000256" key="5">
    <source>
        <dbReference type="ARBA" id="ARBA00038306"/>
    </source>
</evidence>
<dbReference type="Pfam" id="PF13505">
    <property type="entry name" value="OMP_b-brl"/>
    <property type="match status" value="1"/>
</dbReference>
<comment type="similarity">
    <text evidence="5">Belongs to the Omp25/RopB family.</text>
</comment>
<keyword evidence="4" id="KW-0998">Cell outer membrane</keyword>
<keyword evidence="2 6" id="KW-0732">Signal</keyword>
<name>A0A6B8KBK9_9HYPH</name>
<dbReference type="AlphaFoldDB" id="A0A6B8KBK9"/>
<dbReference type="Proteomes" id="UP000309061">
    <property type="component" value="Chromosome"/>
</dbReference>
<dbReference type="EMBL" id="CP046052">
    <property type="protein sequence ID" value="QGM45794.1"/>
    <property type="molecule type" value="Genomic_DNA"/>
</dbReference>
<dbReference type="OrthoDB" id="9815357at2"/>
<keyword evidence="9" id="KW-1185">Reference proteome</keyword>
<evidence type="ECO:0000256" key="4">
    <source>
        <dbReference type="ARBA" id="ARBA00023237"/>
    </source>
</evidence>
<feature type="domain" description="Outer membrane protein beta-barrel" evidence="7">
    <location>
        <begin position="10"/>
        <end position="245"/>
    </location>
</feature>
<evidence type="ECO:0000259" key="7">
    <source>
        <dbReference type="Pfam" id="PF13505"/>
    </source>
</evidence>
<evidence type="ECO:0000313" key="8">
    <source>
        <dbReference type="EMBL" id="QGM45794.1"/>
    </source>
</evidence>
<dbReference type="Gene3D" id="2.40.160.20">
    <property type="match status" value="1"/>
</dbReference>
<evidence type="ECO:0000256" key="2">
    <source>
        <dbReference type="ARBA" id="ARBA00022729"/>
    </source>
</evidence>
<evidence type="ECO:0000313" key="9">
    <source>
        <dbReference type="Proteomes" id="UP000309061"/>
    </source>
</evidence>
<keyword evidence="3" id="KW-0472">Membrane</keyword>
<evidence type="ECO:0000256" key="1">
    <source>
        <dbReference type="ARBA" id="ARBA00004442"/>
    </source>
</evidence>
<feature type="signal peptide" evidence="6">
    <location>
        <begin position="1"/>
        <end position="22"/>
    </location>
</feature>
<proteinExistence type="inferred from homology"/>